<keyword evidence="2" id="KW-1185">Reference proteome</keyword>
<evidence type="ECO:0000313" key="1">
    <source>
        <dbReference type="EMBL" id="KAI3819434.1"/>
    </source>
</evidence>
<reference evidence="2" key="1">
    <citation type="journal article" date="2022" name="Mol. Ecol. Resour.">
        <title>The genomes of chicory, endive, great burdock and yacon provide insights into Asteraceae palaeo-polyploidization history and plant inulin production.</title>
        <authorList>
            <person name="Fan W."/>
            <person name="Wang S."/>
            <person name="Wang H."/>
            <person name="Wang A."/>
            <person name="Jiang F."/>
            <person name="Liu H."/>
            <person name="Zhao H."/>
            <person name="Xu D."/>
            <person name="Zhang Y."/>
        </authorList>
    </citation>
    <scope>NUCLEOTIDE SEQUENCE [LARGE SCALE GENOMIC DNA]</scope>
    <source>
        <strain evidence="2">cv. Yunnan</strain>
    </source>
</reference>
<reference evidence="1 2" key="2">
    <citation type="journal article" date="2022" name="Mol. Ecol. Resour.">
        <title>The genomes of chicory, endive, great burdock and yacon provide insights into Asteraceae paleo-polyploidization history and plant inulin production.</title>
        <authorList>
            <person name="Fan W."/>
            <person name="Wang S."/>
            <person name="Wang H."/>
            <person name="Wang A."/>
            <person name="Jiang F."/>
            <person name="Liu H."/>
            <person name="Zhao H."/>
            <person name="Xu D."/>
            <person name="Zhang Y."/>
        </authorList>
    </citation>
    <scope>NUCLEOTIDE SEQUENCE [LARGE SCALE GENOMIC DNA]</scope>
    <source>
        <strain evidence="2">cv. Yunnan</strain>
        <tissue evidence="1">Leaves</tissue>
    </source>
</reference>
<accession>A0ACB9JGH2</accession>
<sequence>MSSLQHVYLDYIGFASWLIPESLKSASTLQFFSATSANITRTILDFLGDDTFTGLTTLHLVFNSLEGMLPASFSDVRVNIMLEILKSLGYLRLFVDNWNGVIFVYRD</sequence>
<comment type="caution">
    <text evidence="1">The sequence shown here is derived from an EMBL/GenBank/DDBJ whole genome shotgun (WGS) entry which is preliminary data.</text>
</comment>
<name>A0ACB9JGH2_9ASTR</name>
<proteinExistence type="predicted"/>
<gene>
    <name evidence="1" type="ORF">L1987_13270</name>
</gene>
<organism evidence="1 2">
    <name type="scientific">Smallanthus sonchifolius</name>
    <dbReference type="NCBI Taxonomy" id="185202"/>
    <lineage>
        <taxon>Eukaryota</taxon>
        <taxon>Viridiplantae</taxon>
        <taxon>Streptophyta</taxon>
        <taxon>Embryophyta</taxon>
        <taxon>Tracheophyta</taxon>
        <taxon>Spermatophyta</taxon>
        <taxon>Magnoliopsida</taxon>
        <taxon>eudicotyledons</taxon>
        <taxon>Gunneridae</taxon>
        <taxon>Pentapetalae</taxon>
        <taxon>asterids</taxon>
        <taxon>campanulids</taxon>
        <taxon>Asterales</taxon>
        <taxon>Asteraceae</taxon>
        <taxon>Asteroideae</taxon>
        <taxon>Heliantheae alliance</taxon>
        <taxon>Millerieae</taxon>
        <taxon>Smallanthus</taxon>
    </lineage>
</organism>
<dbReference type="Proteomes" id="UP001056120">
    <property type="component" value="Linkage Group LG04"/>
</dbReference>
<evidence type="ECO:0000313" key="2">
    <source>
        <dbReference type="Proteomes" id="UP001056120"/>
    </source>
</evidence>
<dbReference type="EMBL" id="CM042021">
    <property type="protein sequence ID" value="KAI3819434.1"/>
    <property type="molecule type" value="Genomic_DNA"/>
</dbReference>
<protein>
    <submittedName>
        <fullName evidence="1">Uncharacterized protein</fullName>
    </submittedName>
</protein>